<accession>A0ABP9W4M8</accession>
<protein>
    <submittedName>
        <fullName evidence="1">Uncharacterized protein</fullName>
    </submittedName>
</protein>
<proteinExistence type="predicted"/>
<reference evidence="1 2" key="1">
    <citation type="submission" date="2024-02" db="EMBL/GenBank/DDBJ databases">
        <title>Deinococcus carri NBRC 110142.</title>
        <authorList>
            <person name="Ichikawa N."/>
            <person name="Katano-Makiyama Y."/>
            <person name="Hidaka K."/>
        </authorList>
    </citation>
    <scope>NUCLEOTIDE SEQUENCE [LARGE SCALE GENOMIC DNA]</scope>
    <source>
        <strain evidence="1 2">NBRC 110142</strain>
    </source>
</reference>
<dbReference type="RefSeq" id="WP_345461963.1">
    <property type="nucleotide sequence ID" value="NZ_BAABRP010000002.1"/>
</dbReference>
<gene>
    <name evidence="1" type="ORF">Dcar01_01026</name>
</gene>
<dbReference type="Proteomes" id="UP001401887">
    <property type="component" value="Unassembled WGS sequence"/>
</dbReference>
<organism evidence="1 2">
    <name type="scientific">Deinococcus carri</name>
    <dbReference type="NCBI Taxonomy" id="1211323"/>
    <lineage>
        <taxon>Bacteria</taxon>
        <taxon>Thermotogati</taxon>
        <taxon>Deinococcota</taxon>
        <taxon>Deinococci</taxon>
        <taxon>Deinococcales</taxon>
        <taxon>Deinococcaceae</taxon>
        <taxon>Deinococcus</taxon>
    </lineage>
</organism>
<dbReference type="EMBL" id="BAABRP010000002">
    <property type="protein sequence ID" value="GAA5512312.1"/>
    <property type="molecule type" value="Genomic_DNA"/>
</dbReference>
<sequence>MSQTDPAPPLPEPYAELSRALKRRYPQDPSQLRQRAADARTAYDEAVQRQGWFAERLLALGTAMKCPAFPRPDGIKSWARLEEKTNLFGFPPLDILAGKIVFTSLADLYASAALVSGPFVVAGFRDRFLQPRASGYRDMQFIVDLDGHYAEVKLVLAAFDELDIYEHRLYEVRRTLETLPQLSKVQTVVLETLDDASTLMFSRVWHSLVTEGQVEE</sequence>
<keyword evidence="2" id="KW-1185">Reference proteome</keyword>
<evidence type="ECO:0000313" key="2">
    <source>
        <dbReference type="Proteomes" id="UP001401887"/>
    </source>
</evidence>
<comment type="caution">
    <text evidence="1">The sequence shown here is derived from an EMBL/GenBank/DDBJ whole genome shotgun (WGS) entry which is preliminary data.</text>
</comment>
<name>A0ABP9W4M8_9DEIO</name>
<dbReference type="InterPro" id="IPR043519">
    <property type="entry name" value="NT_sf"/>
</dbReference>
<evidence type="ECO:0000313" key="1">
    <source>
        <dbReference type="EMBL" id="GAA5512312.1"/>
    </source>
</evidence>
<dbReference type="SUPFAM" id="SSF81301">
    <property type="entry name" value="Nucleotidyltransferase"/>
    <property type="match status" value="1"/>
</dbReference>